<feature type="signal peptide" evidence="1">
    <location>
        <begin position="1"/>
        <end position="21"/>
    </location>
</feature>
<dbReference type="OrthoDB" id="9808735at2"/>
<keyword evidence="1" id="KW-0732">Signal</keyword>
<evidence type="ECO:0000256" key="1">
    <source>
        <dbReference type="SAM" id="SignalP"/>
    </source>
</evidence>
<proteinExistence type="predicted"/>
<dbReference type="PANTHER" id="PTHR43031">
    <property type="entry name" value="FAD-DEPENDENT OXIDOREDUCTASE"/>
    <property type="match status" value="1"/>
</dbReference>
<feature type="chain" id="PRO_5012183379" evidence="1">
    <location>
        <begin position="22"/>
        <end position="407"/>
    </location>
</feature>
<name>A0A1M4WW30_9BACT</name>
<evidence type="ECO:0000259" key="2">
    <source>
        <dbReference type="PROSITE" id="PS50206"/>
    </source>
</evidence>
<dbReference type="Pfam" id="PF00581">
    <property type="entry name" value="Rhodanese"/>
    <property type="match status" value="3"/>
</dbReference>
<feature type="domain" description="Rhodanese" evidence="2">
    <location>
        <begin position="168"/>
        <end position="266"/>
    </location>
</feature>
<dbReference type="EMBL" id="FQUU01000004">
    <property type="protein sequence ID" value="SHE85182.1"/>
    <property type="molecule type" value="Genomic_DNA"/>
</dbReference>
<evidence type="ECO:0000313" key="3">
    <source>
        <dbReference type="EMBL" id="SHE85182.1"/>
    </source>
</evidence>
<organism evidence="3 4">
    <name type="scientific">Flavisolibacter ginsengisoli DSM 18119</name>
    <dbReference type="NCBI Taxonomy" id="1121884"/>
    <lineage>
        <taxon>Bacteria</taxon>
        <taxon>Pseudomonadati</taxon>
        <taxon>Bacteroidota</taxon>
        <taxon>Chitinophagia</taxon>
        <taxon>Chitinophagales</taxon>
        <taxon>Chitinophagaceae</taxon>
        <taxon>Flavisolibacter</taxon>
    </lineage>
</organism>
<sequence length="407" mass="45418">MKKTVLLFPFLLIIFCCRAQYKNDNLLFKTVYPESLCGELKKYPGALILDVRSAGEFNDTSFSTGLNIGRLKNAINIDVRELPKQLHSLDAYKDKPVFVYCSHSQRSRRASKLLADSGFHYVININGGMTAIRALDDDQVPCSKTLLETKNKYAVIPATDLCRQWKDHQKNIILLDVRPDSAWQHITSNPKVNAMGSFKNTMHIALDELSSQINNLPGNKEIILTDNFGADAAKAASLLVDKGFAKVSVLLEGIDRWLLTSNKNTSCKGLYIPAVSYSIISSAEFGNLVKDKTDHLILDVRTQDEVSNKAKESYKNIGHMKNAVNIPYTELASRDNEIQSYRNKPVYVYAFSGSPEAYMAANTLVQKGFTNIKLLAGGLFNIRWTAANVVNMNHLDDLVTDVPSENK</sequence>
<dbReference type="InterPro" id="IPR001763">
    <property type="entry name" value="Rhodanese-like_dom"/>
</dbReference>
<dbReference type="PANTHER" id="PTHR43031:SF1">
    <property type="entry name" value="PYRIDINE NUCLEOTIDE-DISULPHIDE OXIDOREDUCTASE"/>
    <property type="match status" value="1"/>
</dbReference>
<dbReference type="GO" id="GO:0016740">
    <property type="term" value="F:transferase activity"/>
    <property type="evidence" value="ECO:0007669"/>
    <property type="project" value="UniProtKB-KW"/>
</dbReference>
<dbReference type="InterPro" id="IPR050229">
    <property type="entry name" value="GlpE_sulfurtransferase"/>
</dbReference>
<dbReference type="PROSITE" id="PS50206">
    <property type="entry name" value="RHODANESE_3"/>
    <property type="match status" value="3"/>
</dbReference>
<dbReference type="SMART" id="SM00450">
    <property type="entry name" value="RHOD"/>
    <property type="match status" value="3"/>
</dbReference>
<feature type="domain" description="Rhodanese" evidence="2">
    <location>
        <begin position="42"/>
        <end position="141"/>
    </location>
</feature>
<feature type="domain" description="Rhodanese" evidence="2">
    <location>
        <begin position="291"/>
        <end position="389"/>
    </location>
</feature>
<dbReference type="Proteomes" id="UP000184048">
    <property type="component" value="Unassembled WGS sequence"/>
</dbReference>
<dbReference type="Gene3D" id="3.40.250.10">
    <property type="entry name" value="Rhodanese-like domain"/>
    <property type="match status" value="3"/>
</dbReference>
<reference evidence="3 4" key="1">
    <citation type="submission" date="2016-11" db="EMBL/GenBank/DDBJ databases">
        <authorList>
            <person name="Jaros S."/>
            <person name="Januszkiewicz K."/>
            <person name="Wedrychowicz H."/>
        </authorList>
    </citation>
    <scope>NUCLEOTIDE SEQUENCE [LARGE SCALE GENOMIC DNA]</scope>
    <source>
        <strain evidence="3 4">DSM 18119</strain>
    </source>
</reference>
<keyword evidence="3" id="KW-0808">Transferase</keyword>
<dbReference type="SUPFAM" id="SSF52821">
    <property type="entry name" value="Rhodanese/Cell cycle control phosphatase"/>
    <property type="match status" value="3"/>
</dbReference>
<keyword evidence="4" id="KW-1185">Reference proteome</keyword>
<dbReference type="AlphaFoldDB" id="A0A1M4WW30"/>
<accession>A0A1M4WW30</accession>
<dbReference type="RefSeq" id="WP_072834464.1">
    <property type="nucleotide sequence ID" value="NZ_FQUU01000004.1"/>
</dbReference>
<protein>
    <submittedName>
        <fullName evidence="3">Rhodanese-related sulfurtransferase</fullName>
    </submittedName>
</protein>
<dbReference type="InterPro" id="IPR036873">
    <property type="entry name" value="Rhodanese-like_dom_sf"/>
</dbReference>
<evidence type="ECO:0000313" key="4">
    <source>
        <dbReference type="Proteomes" id="UP000184048"/>
    </source>
</evidence>
<dbReference type="CDD" id="cd00158">
    <property type="entry name" value="RHOD"/>
    <property type="match status" value="3"/>
</dbReference>
<dbReference type="STRING" id="1121884.SAMN02745131_01236"/>
<gene>
    <name evidence="3" type="ORF">SAMN02745131_01236</name>
</gene>